<dbReference type="InterPro" id="IPR052030">
    <property type="entry name" value="Peptidase_M20/M20A_hydrolases"/>
</dbReference>
<dbReference type="PANTHER" id="PTHR30575:SF0">
    <property type="entry name" value="XAA-ARG DIPEPTIDASE"/>
    <property type="match status" value="1"/>
</dbReference>
<dbReference type="InterPro" id="IPR036264">
    <property type="entry name" value="Bact_exopeptidase_dim_dom"/>
</dbReference>
<organism evidence="4 5">
    <name type="scientific">Pseudogymnoascus verrucosus</name>
    <dbReference type="NCBI Taxonomy" id="342668"/>
    <lineage>
        <taxon>Eukaryota</taxon>
        <taxon>Fungi</taxon>
        <taxon>Dikarya</taxon>
        <taxon>Ascomycota</taxon>
        <taxon>Pezizomycotina</taxon>
        <taxon>Leotiomycetes</taxon>
        <taxon>Thelebolales</taxon>
        <taxon>Thelebolaceae</taxon>
        <taxon>Pseudogymnoascus</taxon>
    </lineage>
</organism>
<dbReference type="NCBIfam" id="TIGR01891">
    <property type="entry name" value="amidohydrolases"/>
    <property type="match status" value="1"/>
</dbReference>
<evidence type="ECO:0000313" key="5">
    <source>
        <dbReference type="Proteomes" id="UP000091956"/>
    </source>
</evidence>
<gene>
    <name evidence="4" type="ORF">VE01_08849</name>
</gene>
<evidence type="ECO:0000256" key="2">
    <source>
        <dbReference type="PIRNR" id="PIRNR037226"/>
    </source>
</evidence>
<dbReference type="FunFam" id="3.30.70.360:FF:000004">
    <property type="entry name" value="Peptidase M20 domain-containing protein 2"/>
    <property type="match status" value="1"/>
</dbReference>
<dbReference type="SUPFAM" id="SSF55031">
    <property type="entry name" value="Bacterial exopeptidase dimerisation domain"/>
    <property type="match status" value="1"/>
</dbReference>
<dbReference type="Gene3D" id="3.30.70.360">
    <property type="match status" value="1"/>
</dbReference>
<dbReference type="InterPro" id="IPR017439">
    <property type="entry name" value="Amidohydrolase"/>
</dbReference>
<dbReference type="GO" id="GO:0016805">
    <property type="term" value="F:dipeptidase activity"/>
    <property type="evidence" value="ECO:0007669"/>
    <property type="project" value="InterPro"/>
</dbReference>
<dbReference type="Proteomes" id="UP000091956">
    <property type="component" value="Unassembled WGS sequence"/>
</dbReference>
<protein>
    <recommendedName>
        <fullName evidence="2">Peptidase M20 domain-containing protein 2</fullName>
    </recommendedName>
</protein>
<comment type="similarity">
    <text evidence="1 2">Belongs to the peptidase M20A family.</text>
</comment>
<dbReference type="InterPro" id="IPR011650">
    <property type="entry name" value="Peptidase_M20_dimer"/>
</dbReference>
<dbReference type="OrthoDB" id="3584489at2759"/>
<dbReference type="SUPFAM" id="SSF53187">
    <property type="entry name" value="Zn-dependent exopeptidases"/>
    <property type="match status" value="1"/>
</dbReference>
<dbReference type="EMBL" id="KV460256">
    <property type="protein sequence ID" value="OBT93223.1"/>
    <property type="molecule type" value="Genomic_DNA"/>
</dbReference>
<dbReference type="InterPro" id="IPR002933">
    <property type="entry name" value="Peptidase_M20"/>
</dbReference>
<sequence length="426" mass="45166">MTLIRSTLPVTESVPVQSHDSISYDIAKAIIFDNIDSHDADLQGINHKIHANPELCFEEFQAHDNLADFLESHNFTVTRHAHGHPTAFSAEFGSGGRVLTFCAEYDALPGIGHACGHNLIAVTSVASFLGIAAALAASSIPGRVHLLRTPAEEGGGGKIKLIDAGAFSDVDASMMIHPVGKDAVPAGTAGVAYGTCLTGQIGNVEFTGKAAHCGTAPWEGINALDAATLAYSATGMLRQQMRPENRSGIVIKEGGQKSNITTPHTTIEYSIRTRTLKEAKSIKTRVENCFRGAALATACEVVFKDAMGVYADLRSNETLCNEFTSAMSELGELYHSNIASNTAASFGTDMGNVSHVVPTFHGLFAIAAAKGEANHTPDFKRIAISNEAYKSAINAAKGMAITGWKFLADDSVAESILLDFERLSQL</sequence>
<dbReference type="PANTHER" id="PTHR30575">
    <property type="entry name" value="PEPTIDASE M20"/>
    <property type="match status" value="1"/>
</dbReference>
<dbReference type="PIRSF" id="PIRSF037226">
    <property type="entry name" value="Amidohydrolase_ACY1L2_prd"/>
    <property type="match status" value="1"/>
</dbReference>
<dbReference type="RefSeq" id="XP_018126956.1">
    <property type="nucleotide sequence ID" value="XM_018278268.1"/>
</dbReference>
<keyword evidence="5" id="KW-1185">Reference proteome</keyword>
<evidence type="ECO:0000256" key="1">
    <source>
        <dbReference type="ARBA" id="ARBA00006247"/>
    </source>
</evidence>
<evidence type="ECO:0000259" key="3">
    <source>
        <dbReference type="Pfam" id="PF07687"/>
    </source>
</evidence>
<dbReference type="Gene3D" id="3.40.630.10">
    <property type="entry name" value="Zn peptidases"/>
    <property type="match status" value="1"/>
</dbReference>
<feature type="domain" description="Peptidase M20 dimerisation" evidence="3">
    <location>
        <begin position="202"/>
        <end position="293"/>
    </location>
</feature>
<dbReference type="Pfam" id="PF07687">
    <property type="entry name" value="M20_dimer"/>
    <property type="match status" value="1"/>
</dbReference>
<accession>A0A1B8GBM2</accession>
<dbReference type="Pfam" id="PF01546">
    <property type="entry name" value="Peptidase_M20"/>
    <property type="match status" value="1"/>
</dbReference>
<proteinExistence type="inferred from homology"/>
<dbReference type="CDD" id="cd05672">
    <property type="entry name" value="M20_ACY1L2-like"/>
    <property type="match status" value="1"/>
</dbReference>
<dbReference type="GeneID" id="28842235"/>
<reference evidence="4 5" key="1">
    <citation type="submission" date="2016-03" db="EMBL/GenBank/DDBJ databases">
        <title>Comparative genomics of Pseudogymnoascus destructans, the fungus causing white-nose syndrome of bats.</title>
        <authorList>
            <person name="Palmer J.M."/>
            <person name="Drees K.P."/>
            <person name="Foster J.T."/>
            <person name="Lindner D.L."/>
        </authorList>
    </citation>
    <scope>NUCLEOTIDE SEQUENCE [LARGE SCALE GENOMIC DNA]</scope>
    <source>
        <strain evidence="4 5">UAMH 10579</strain>
    </source>
</reference>
<dbReference type="AlphaFoldDB" id="A0A1B8GBM2"/>
<dbReference type="InterPro" id="IPR017144">
    <property type="entry name" value="Xaa-Arg_dipeptidase"/>
</dbReference>
<evidence type="ECO:0000313" key="4">
    <source>
        <dbReference type="EMBL" id="OBT93223.1"/>
    </source>
</evidence>
<reference evidence="5" key="2">
    <citation type="journal article" date="2018" name="Nat. Commun.">
        <title>Extreme sensitivity to ultraviolet light in the fungal pathogen causing white-nose syndrome of bats.</title>
        <authorList>
            <person name="Palmer J.M."/>
            <person name="Drees K.P."/>
            <person name="Foster J.T."/>
            <person name="Lindner D.L."/>
        </authorList>
    </citation>
    <scope>NUCLEOTIDE SEQUENCE [LARGE SCALE GENOMIC DNA]</scope>
    <source>
        <strain evidence="5">UAMH 10579</strain>
    </source>
</reference>
<name>A0A1B8GBM2_9PEZI</name>